<reference evidence="2 3" key="1">
    <citation type="submission" date="2016-04" db="EMBL/GenBank/DDBJ databases">
        <title>The genome of Intoshia linei affirms orthonectids as highly simplified spiralians.</title>
        <authorList>
            <person name="Mikhailov K.V."/>
            <person name="Slusarev G.S."/>
            <person name="Nikitin M.A."/>
            <person name="Logacheva M.D."/>
            <person name="Penin A."/>
            <person name="Aleoshin V."/>
            <person name="Panchin Y.V."/>
        </authorList>
    </citation>
    <scope>NUCLEOTIDE SEQUENCE [LARGE SCALE GENOMIC DNA]</scope>
    <source>
        <strain evidence="2">Intl2013</strain>
        <tissue evidence="2">Whole animal</tissue>
    </source>
</reference>
<protein>
    <submittedName>
        <fullName evidence="2">Uncharacterized protein</fullName>
    </submittedName>
</protein>
<organism evidence="2 3">
    <name type="scientific">Intoshia linei</name>
    <dbReference type="NCBI Taxonomy" id="1819745"/>
    <lineage>
        <taxon>Eukaryota</taxon>
        <taxon>Metazoa</taxon>
        <taxon>Spiralia</taxon>
        <taxon>Lophotrochozoa</taxon>
        <taxon>Mesozoa</taxon>
        <taxon>Orthonectida</taxon>
        <taxon>Rhopaluridae</taxon>
        <taxon>Intoshia</taxon>
    </lineage>
</organism>
<comment type="caution">
    <text evidence="2">The sequence shown here is derived from an EMBL/GenBank/DDBJ whole genome shotgun (WGS) entry which is preliminary data.</text>
</comment>
<gene>
    <name evidence="2" type="ORF">A3Q56_00547</name>
</gene>
<proteinExistence type="predicted"/>
<keyword evidence="3" id="KW-1185">Reference proteome</keyword>
<dbReference type="Proteomes" id="UP000078046">
    <property type="component" value="Unassembled WGS sequence"/>
</dbReference>
<name>A0A177BDF9_9BILA</name>
<feature type="chain" id="PRO_5008056990" evidence="1">
    <location>
        <begin position="24"/>
        <end position="345"/>
    </location>
</feature>
<keyword evidence="1" id="KW-0732">Signal</keyword>
<evidence type="ECO:0000256" key="1">
    <source>
        <dbReference type="SAM" id="SignalP"/>
    </source>
</evidence>
<dbReference type="EMBL" id="LWCA01000034">
    <property type="protein sequence ID" value="OAF71652.1"/>
    <property type="molecule type" value="Genomic_DNA"/>
</dbReference>
<evidence type="ECO:0000313" key="3">
    <source>
        <dbReference type="Proteomes" id="UP000078046"/>
    </source>
</evidence>
<accession>A0A177BDF9</accession>
<sequence>MLVEVRILLFIYIILLNSASTQCQDIKDEKKCIDSCEWKDKKCKDICKNLKKDECSMVCTWIEDHCGAKRDTCFTPEVYKECKKANKNDCDENNCQWYEHQCENKISPIICNVCDNQDECDVRKGCFWRNTNQCVIVNSCTDINSNTVCKLNDCNWKEDFCDIVEATCPTDFELNKCKSQTKQSDCEDKKCSWHTTQCRDNSLEIKCSLCDYDKCLNLKGCMWNDDVCVNLTKCKEAKNKHSCQVNGCWWNKPVCVISEDEVDAKICSLIVNTHDCEQQKCKWNEDFCRDTTKCDGIDCKNCDSTQGCCWQKHECVEKDTCDTDSFANKYTYCGVFILYSILIVY</sequence>
<dbReference type="AlphaFoldDB" id="A0A177BDF9"/>
<feature type="signal peptide" evidence="1">
    <location>
        <begin position="1"/>
        <end position="23"/>
    </location>
</feature>
<evidence type="ECO:0000313" key="2">
    <source>
        <dbReference type="EMBL" id="OAF71652.1"/>
    </source>
</evidence>